<dbReference type="PANTHER" id="PTHR23077">
    <property type="entry name" value="AAA-FAMILY ATPASE"/>
    <property type="match status" value="1"/>
</dbReference>
<dbReference type="Gene3D" id="3.40.50.300">
    <property type="entry name" value="P-loop containing nucleotide triphosphate hydrolases"/>
    <property type="match status" value="2"/>
</dbReference>
<evidence type="ECO:0000256" key="1">
    <source>
        <dbReference type="ARBA" id="ARBA00004370"/>
    </source>
</evidence>
<evidence type="ECO:0000256" key="7">
    <source>
        <dbReference type="ARBA" id="ARBA00023136"/>
    </source>
</evidence>
<dbReference type="GO" id="GO:0016558">
    <property type="term" value="P:protein import into peroxisome matrix"/>
    <property type="evidence" value="ECO:0007669"/>
    <property type="project" value="TreeGrafter"/>
</dbReference>
<evidence type="ECO:0000256" key="3">
    <source>
        <dbReference type="ARBA" id="ARBA00022593"/>
    </source>
</evidence>
<proteinExistence type="inferred from homology"/>
<evidence type="ECO:0000313" key="14">
    <source>
        <dbReference type="Proteomes" id="UP000054279"/>
    </source>
</evidence>
<keyword evidence="3" id="KW-0962">Peroxisome biogenesis</keyword>
<dbReference type="InterPro" id="IPR047533">
    <property type="entry name" value="RecA-like_PEX6_r2"/>
</dbReference>
<dbReference type="InterPro" id="IPR056995">
    <property type="entry name" value="PEX6_4th_dom"/>
</dbReference>
<sequence length="1039" mass="113648">MPSHKDITHISKFQVLMTEPTLQGIAIQDYTRFIVIPGSEDFEEPDSSLNGDSASSLGSEASTELFSESDVDELVIDEAFLANGVIPPLPRTPSSETPNKKLNDDDTYFVETSPEFRRPGTLPHISLRAEPLSISLANPRVEDPESRIFLKSADLSRIRLFDGDWGVVGDDSHSEFRLCRIFARDKLITKAGSQTLASPILLANIQPSQRPSNPLTISIRPSVFGSRSPTIPVARSVAVARVASPYSNDKTYQPFFLNALKDYFEGKKRLVKKGDLIAVPLEIELAKLAHGRERDKEASQKNDEKEENKSHDDIDDLLGTSLPLSSKNPATAVVFFKITNLEYDIVDTVQDGAALDHYTAATMGELGCWVDTQVTKMVQTGVENSWVPDVISYLGLATDAPQAQPYDFSDSDPTRPITKLRDLAEAAMQPSAVEYGLQLSVLLRGSRGIGKLTNAAWVARSLGVHLYEISCFDLVGETDVQTEGTLRARFEKATSCAPCIFVLRHIEALARTTQVLETGKEPAIASALQECIADLGNHWKSTSYPVLVMATTSEPERVPASVLASFKHEIVFEVPNETERLTIINNLLANVSLSPDISLKNIATQTAAMVASDLVNLIELAQSTALKRTMLSPPPNHTLSEQATTHAGVALTASDLDTALSAARLSFSESIGAPKIPNVSWDDVGGLANVKSEILDTIQLPLEHPELFADGLKKRSGILLYGPPGTGKTLLAKAVATSCSLNFFSVKGPELLNMYIGESEANVRRVFQRARDAKPCVIFFDELDSVAPKRGNHGDSGGVMDRIVSQLLAELDGMADSANGADVFVIGATNRPDLLDSALLRPGRFDRMLYLGVSDNHDAQHNILQALTRKFRKDPALDLFDIAQQCPFNYTGADFYALCSDAMLKAMARKAEEVDAKITELNSKPPPYAHPHPITPQYYLAEMATAEETDVLVSRRDFEEALKELVPSVSQEEMVHYRAVQHRFANETMNSDMNQAKQEAQQNGHKQEDEDDAEQLAVQIELPPPSSSKGKGKARGIDE</sequence>
<feature type="region of interest" description="Disordered" evidence="11">
    <location>
        <begin position="292"/>
        <end position="315"/>
    </location>
</feature>
<dbReference type="GO" id="GO:0005524">
    <property type="term" value="F:ATP binding"/>
    <property type="evidence" value="ECO:0007669"/>
    <property type="project" value="UniProtKB-KW"/>
</dbReference>
<evidence type="ECO:0000256" key="2">
    <source>
        <dbReference type="ARBA" id="ARBA00006914"/>
    </source>
</evidence>
<dbReference type="Gene3D" id="1.10.8.60">
    <property type="match status" value="2"/>
</dbReference>
<feature type="compositionally biased region" description="Polar residues" evidence="11">
    <location>
        <begin position="47"/>
        <end position="63"/>
    </location>
</feature>
<organism evidence="13 14">
    <name type="scientific">Sphaerobolus stellatus (strain SS14)</name>
    <dbReference type="NCBI Taxonomy" id="990650"/>
    <lineage>
        <taxon>Eukaryota</taxon>
        <taxon>Fungi</taxon>
        <taxon>Dikarya</taxon>
        <taxon>Basidiomycota</taxon>
        <taxon>Agaricomycotina</taxon>
        <taxon>Agaricomycetes</taxon>
        <taxon>Phallomycetidae</taxon>
        <taxon>Geastrales</taxon>
        <taxon>Sphaerobolaceae</taxon>
        <taxon>Sphaerobolus</taxon>
    </lineage>
</organism>
<dbReference type="PROSITE" id="PS00674">
    <property type="entry name" value="AAA"/>
    <property type="match status" value="1"/>
</dbReference>
<dbReference type="Pfam" id="PF00004">
    <property type="entry name" value="AAA"/>
    <property type="match status" value="2"/>
</dbReference>
<feature type="domain" description="AAA+ ATPase" evidence="12">
    <location>
        <begin position="437"/>
        <end position="576"/>
    </location>
</feature>
<evidence type="ECO:0000256" key="11">
    <source>
        <dbReference type="SAM" id="MobiDB-lite"/>
    </source>
</evidence>
<feature type="compositionally biased region" description="Basic and acidic residues" evidence="11">
    <location>
        <begin position="292"/>
        <end position="312"/>
    </location>
</feature>
<evidence type="ECO:0000313" key="13">
    <source>
        <dbReference type="EMBL" id="KIJ27843.1"/>
    </source>
</evidence>
<evidence type="ECO:0000256" key="10">
    <source>
        <dbReference type="ARBA" id="ARBA00048778"/>
    </source>
</evidence>
<dbReference type="SMART" id="SM00382">
    <property type="entry name" value="AAA"/>
    <property type="match status" value="2"/>
</dbReference>
<dbReference type="PANTHER" id="PTHR23077:SF9">
    <property type="entry name" value="PEROXISOMAL ATPASE PEX6"/>
    <property type="match status" value="1"/>
</dbReference>
<evidence type="ECO:0000256" key="4">
    <source>
        <dbReference type="ARBA" id="ARBA00022741"/>
    </source>
</evidence>
<feature type="region of interest" description="Disordered" evidence="11">
    <location>
        <begin position="41"/>
        <end position="63"/>
    </location>
</feature>
<dbReference type="InterPro" id="IPR003959">
    <property type="entry name" value="ATPase_AAA_core"/>
</dbReference>
<dbReference type="Proteomes" id="UP000054279">
    <property type="component" value="Unassembled WGS sequence"/>
</dbReference>
<keyword evidence="4" id="KW-0547">Nucleotide-binding</keyword>
<evidence type="ECO:0000256" key="8">
    <source>
        <dbReference type="ARBA" id="ARBA00034811"/>
    </source>
</evidence>
<keyword evidence="6" id="KW-0067">ATP-binding</keyword>
<protein>
    <recommendedName>
        <fullName evidence="8">Peroxisomal ATPase PEX6</fullName>
    </recommendedName>
    <alternativeName>
        <fullName evidence="9">Peroxin-6</fullName>
    </alternativeName>
</protein>
<comment type="similarity">
    <text evidence="2">Belongs to the AAA ATPase family.</text>
</comment>
<dbReference type="AlphaFoldDB" id="A0A0C9TEV2"/>
<evidence type="ECO:0000256" key="6">
    <source>
        <dbReference type="ARBA" id="ARBA00022840"/>
    </source>
</evidence>
<feature type="region of interest" description="Disordered" evidence="11">
    <location>
        <begin position="994"/>
        <end position="1039"/>
    </location>
</feature>
<evidence type="ECO:0000256" key="5">
    <source>
        <dbReference type="ARBA" id="ARBA00022801"/>
    </source>
</evidence>
<dbReference type="EMBL" id="KN837322">
    <property type="protein sequence ID" value="KIJ27843.1"/>
    <property type="molecule type" value="Genomic_DNA"/>
</dbReference>
<name>A0A0C9TEV2_SPHS4</name>
<dbReference type="FunFam" id="3.40.50.300:FF:000109">
    <property type="entry name" value="Peroxisomal biogenesis factor 6"/>
    <property type="match status" value="1"/>
</dbReference>
<feature type="compositionally biased region" description="Polar residues" evidence="11">
    <location>
        <begin position="994"/>
        <end position="1004"/>
    </location>
</feature>
<dbReference type="HOGENOM" id="CLU_000688_0_0_1"/>
<dbReference type="SUPFAM" id="SSF52540">
    <property type="entry name" value="P-loop containing nucleoside triphosphate hydrolases"/>
    <property type="match status" value="2"/>
</dbReference>
<evidence type="ECO:0000256" key="9">
    <source>
        <dbReference type="ARBA" id="ARBA00034920"/>
    </source>
</evidence>
<reference evidence="13 14" key="1">
    <citation type="submission" date="2014-06" db="EMBL/GenBank/DDBJ databases">
        <title>Evolutionary Origins and Diversification of the Mycorrhizal Mutualists.</title>
        <authorList>
            <consortium name="DOE Joint Genome Institute"/>
            <consortium name="Mycorrhizal Genomics Consortium"/>
            <person name="Kohler A."/>
            <person name="Kuo A."/>
            <person name="Nagy L.G."/>
            <person name="Floudas D."/>
            <person name="Copeland A."/>
            <person name="Barry K.W."/>
            <person name="Cichocki N."/>
            <person name="Veneault-Fourrey C."/>
            <person name="LaButti K."/>
            <person name="Lindquist E.A."/>
            <person name="Lipzen A."/>
            <person name="Lundell T."/>
            <person name="Morin E."/>
            <person name="Murat C."/>
            <person name="Riley R."/>
            <person name="Ohm R."/>
            <person name="Sun H."/>
            <person name="Tunlid A."/>
            <person name="Henrissat B."/>
            <person name="Grigoriev I.V."/>
            <person name="Hibbett D.S."/>
            <person name="Martin F."/>
        </authorList>
    </citation>
    <scope>NUCLEOTIDE SEQUENCE [LARGE SCALE GENOMIC DNA]</scope>
    <source>
        <strain evidence="13 14">SS14</strain>
    </source>
</reference>
<dbReference type="GO" id="GO:0016887">
    <property type="term" value="F:ATP hydrolysis activity"/>
    <property type="evidence" value="ECO:0007669"/>
    <property type="project" value="InterPro"/>
</dbReference>
<gene>
    <name evidence="13" type="ORF">M422DRAFT_235875</name>
</gene>
<keyword evidence="5" id="KW-0378">Hydrolase</keyword>
<dbReference type="CDD" id="cd19527">
    <property type="entry name" value="RecA-like_PEX6_r2"/>
    <property type="match status" value="1"/>
</dbReference>
<dbReference type="InterPro" id="IPR003960">
    <property type="entry name" value="ATPase_AAA_CS"/>
</dbReference>
<feature type="compositionally biased region" description="Basic residues" evidence="11">
    <location>
        <begin position="1030"/>
        <end position="1039"/>
    </location>
</feature>
<feature type="domain" description="AAA+ ATPase" evidence="12">
    <location>
        <begin position="714"/>
        <end position="855"/>
    </location>
</feature>
<keyword evidence="7" id="KW-0472">Membrane</keyword>
<dbReference type="InterPro" id="IPR027417">
    <property type="entry name" value="P-loop_NTPase"/>
</dbReference>
<dbReference type="GO" id="GO:0005829">
    <property type="term" value="C:cytosol"/>
    <property type="evidence" value="ECO:0007669"/>
    <property type="project" value="TreeGrafter"/>
</dbReference>
<evidence type="ECO:0000259" key="12">
    <source>
        <dbReference type="SMART" id="SM00382"/>
    </source>
</evidence>
<comment type="catalytic activity">
    <reaction evidence="10">
        <text>ATP + H2O = ADP + phosphate + H(+)</text>
        <dbReference type="Rhea" id="RHEA:13065"/>
        <dbReference type="ChEBI" id="CHEBI:15377"/>
        <dbReference type="ChEBI" id="CHEBI:15378"/>
        <dbReference type="ChEBI" id="CHEBI:30616"/>
        <dbReference type="ChEBI" id="CHEBI:43474"/>
        <dbReference type="ChEBI" id="CHEBI:456216"/>
    </reaction>
    <physiologicalReaction direction="left-to-right" evidence="10">
        <dbReference type="Rhea" id="RHEA:13066"/>
    </physiologicalReaction>
</comment>
<keyword evidence="14" id="KW-1185">Reference proteome</keyword>
<comment type="subcellular location">
    <subcellularLocation>
        <location evidence="1">Membrane</location>
    </subcellularLocation>
</comment>
<dbReference type="FunFam" id="1.10.8.60:FF:000039">
    <property type="entry name" value="peroxisome biogenesis factor 6"/>
    <property type="match status" value="1"/>
</dbReference>
<dbReference type="OrthoDB" id="5553750at2759"/>
<dbReference type="InterPro" id="IPR003593">
    <property type="entry name" value="AAA+_ATPase"/>
</dbReference>
<dbReference type="Pfam" id="PF23315">
    <property type="entry name" value="PEX6_4th"/>
    <property type="match status" value="1"/>
</dbReference>
<dbReference type="GO" id="GO:0005778">
    <property type="term" value="C:peroxisomal membrane"/>
    <property type="evidence" value="ECO:0007669"/>
    <property type="project" value="TreeGrafter"/>
</dbReference>
<accession>A0A0C9TEV2</accession>
<dbReference type="InterPro" id="IPR050168">
    <property type="entry name" value="AAA_ATPase_domain"/>
</dbReference>